<feature type="coiled-coil region" evidence="5">
    <location>
        <begin position="269"/>
        <end position="315"/>
    </location>
</feature>
<evidence type="ECO:0000256" key="4">
    <source>
        <dbReference type="ARBA" id="ARBA00022833"/>
    </source>
</evidence>
<dbReference type="OrthoDB" id="983479at2759"/>
<dbReference type="PANTHER" id="PTHR45686">
    <property type="entry name" value="ADP-RIBOSYLATION FACTOR GTPASE ACTIVATING PROTEIN 3, ISOFORM H-RELATED"/>
    <property type="match status" value="1"/>
</dbReference>
<keyword evidence="3" id="KW-0863">Zinc-finger</keyword>
<evidence type="ECO:0000256" key="6">
    <source>
        <dbReference type="SAM" id="MobiDB-lite"/>
    </source>
</evidence>
<dbReference type="InterPro" id="IPR001164">
    <property type="entry name" value="ArfGAP_dom"/>
</dbReference>
<evidence type="ECO:0000256" key="1">
    <source>
        <dbReference type="ARBA" id="ARBA00022468"/>
    </source>
</evidence>
<gene>
    <name evidence="7" type="ORF">OFUS_LOCUS23554</name>
</gene>
<feature type="compositionally biased region" description="Basic and acidic residues" evidence="6">
    <location>
        <begin position="352"/>
        <end position="365"/>
    </location>
</feature>
<dbReference type="InterPro" id="IPR037278">
    <property type="entry name" value="ARFGAP/RecO"/>
</dbReference>
<dbReference type="Proteomes" id="UP000749559">
    <property type="component" value="Unassembled WGS sequence"/>
</dbReference>
<feature type="region of interest" description="Disordered" evidence="6">
    <location>
        <begin position="164"/>
        <end position="188"/>
    </location>
</feature>
<dbReference type="PANTHER" id="PTHR45686:SF4">
    <property type="entry name" value="ADP-RIBOSYLATION FACTOR GTPASE ACTIVATING PROTEIN 3, ISOFORM H"/>
    <property type="match status" value="1"/>
</dbReference>
<dbReference type="CDD" id="cd08831">
    <property type="entry name" value="ArfGap_ArfGap2_3_like"/>
    <property type="match status" value="1"/>
</dbReference>
<dbReference type="GO" id="GO:0048205">
    <property type="term" value="P:COPI coating of Golgi vesicle"/>
    <property type="evidence" value="ECO:0007669"/>
    <property type="project" value="TreeGrafter"/>
</dbReference>
<dbReference type="InterPro" id="IPR038508">
    <property type="entry name" value="ArfGAP_dom_sf"/>
</dbReference>
<keyword evidence="5" id="KW-0175">Coiled coil</keyword>
<dbReference type="GO" id="GO:0008270">
    <property type="term" value="F:zinc ion binding"/>
    <property type="evidence" value="ECO:0007669"/>
    <property type="project" value="UniProtKB-KW"/>
</dbReference>
<dbReference type="EMBL" id="CAIIXF020000011">
    <property type="protein sequence ID" value="CAH1799552.1"/>
    <property type="molecule type" value="Genomic_DNA"/>
</dbReference>
<evidence type="ECO:0000313" key="7">
    <source>
        <dbReference type="EMBL" id="CAH1799552.1"/>
    </source>
</evidence>
<dbReference type="FunFam" id="1.10.220.150:FF:000004">
    <property type="entry name" value="Putative ADP-ribosylation factor GTPase-activating protein 2"/>
    <property type="match status" value="1"/>
</dbReference>
<keyword evidence="1" id="KW-0343">GTPase activation</keyword>
<feature type="compositionally biased region" description="Basic and acidic residues" evidence="6">
    <location>
        <begin position="422"/>
        <end position="443"/>
    </location>
</feature>
<feature type="compositionally biased region" description="Acidic residues" evidence="6">
    <location>
        <begin position="444"/>
        <end position="462"/>
    </location>
</feature>
<accession>A0A8J1TBZ3</accession>
<dbReference type="SMART" id="SM00105">
    <property type="entry name" value="ArfGap"/>
    <property type="match status" value="1"/>
</dbReference>
<dbReference type="PROSITE" id="PS50115">
    <property type="entry name" value="ARFGAP"/>
    <property type="match status" value="1"/>
</dbReference>
<keyword evidence="2" id="KW-0479">Metal-binding</keyword>
<evidence type="ECO:0000256" key="2">
    <source>
        <dbReference type="ARBA" id="ARBA00022723"/>
    </source>
</evidence>
<evidence type="ECO:0000256" key="5">
    <source>
        <dbReference type="SAM" id="Coils"/>
    </source>
</evidence>
<feature type="compositionally biased region" description="Basic and acidic residues" evidence="6">
    <location>
        <begin position="501"/>
        <end position="510"/>
    </location>
</feature>
<dbReference type="Pfam" id="PF01412">
    <property type="entry name" value="ArfGap"/>
    <property type="match status" value="1"/>
</dbReference>
<keyword evidence="8" id="KW-1185">Reference proteome</keyword>
<name>A0A8J1TBZ3_OWEFU</name>
<sequence length="576" mass="63297">MSDPQKSDITAIFKRLRSITTNKQCFDCQANNPTWASVTYGVFLCIDCSATHRSLGVHLTFIRSTQLDTSWTWPQLRAMQVGGNANATAFFRQHGCNTSDSQQKYHSRTAKLYKEKLHSLAQAAMRQYGTQVHINTGHDVSSPSATTKDVDFFKEHASAALFTPQSDSTAPPVNNGSVASNNGTVAQPIQNGNLKKEENGVNGQGPCVEAALSTSPTEAVAKAEPRKSTIGARKPAAVKKSGLGGKKSKFGAQKVKTNFDQLESEAQMRDQAKEDATKEQIAREKLSEEEQIKSMASMKLAYQDMSQEKKKAEDKIRLTDPKKAAQLERLGMGFAGGKGVSHSAITDMQTIDQEKPSSGRERSGFDRYSSNKSRDFFDDEFEFVSGSGFNSGPPKYDSPFGKDKGADRDDRFGGGFSSSKWDSADRFEKRQNSSEDMPHKEKDDYSEDTDDIIDDANNDDDERSGRSRKTYDPPSESTDAQKKFGSAKAISSDAYFGDTQSKFERERNMSRFEGSNSISSDDYFGTGAPRRTNNYDNGPDLADIKDGVRQGVTKVAGRLSNIANGVINSLQDKYGN</sequence>
<feature type="compositionally biased region" description="Basic and acidic residues" evidence="6">
    <location>
        <begin position="400"/>
        <end position="412"/>
    </location>
</feature>
<feature type="region of interest" description="Disordered" evidence="6">
    <location>
        <begin position="329"/>
        <end position="542"/>
    </location>
</feature>
<dbReference type="GO" id="GO:0005096">
    <property type="term" value="F:GTPase activator activity"/>
    <property type="evidence" value="ECO:0007669"/>
    <property type="project" value="UniProtKB-KW"/>
</dbReference>
<comment type="caution">
    <text evidence="7">The sequence shown here is derived from an EMBL/GenBank/DDBJ whole genome shotgun (WGS) entry which is preliminary data.</text>
</comment>
<dbReference type="SUPFAM" id="SSF57863">
    <property type="entry name" value="ArfGap/RecO-like zinc finger"/>
    <property type="match status" value="1"/>
</dbReference>
<evidence type="ECO:0000256" key="3">
    <source>
        <dbReference type="ARBA" id="ARBA00022771"/>
    </source>
</evidence>
<feature type="region of interest" description="Disordered" evidence="6">
    <location>
        <begin position="218"/>
        <end position="245"/>
    </location>
</feature>
<dbReference type="GO" id="GO:0000139">
    <property type="term" value="C:Golgi membrane"/>
    <property type="evidence" value="ECO:0007669"/>
    <property type="project" value="GOC"/>
</dbReference>
<evidence type="ECO:0000313" key="8">
    <source>
        <dbReference type="Proteomes" id="UP000749559"/>
    </source>
</evidence>
<dbReference type="AlphaFoldDB" id="A0A8J1TBZ3"/>
<protein>
    <submittedName>
        <fullName evidence="7">Uncharacterized protein</fullName>
    </submittedName>
</protein>
<keyword evidence="4" id="KW-0862">Zinc</keyword>
<dbReference type="Gene3D" id="1.10.220.150">
    <property type="entry name" value="Arf GTPase activating protein"/>
    <property type="match status" value="1"/>
</dbReference>
<organism evidence="7 8">
    <name type="scientific">Owenia fusiformis</name>
    <name type="common">Polychaete worm</name>
    <dbReference type="NCBI Taxonomy" id="6347"/>
    <lineage>
        <taxon>Eukaryota</taxon>
        <taxon>Metazoa</taxon>
        <taxon>Spiralia</taxon>
        <taxon>Lophotrochozoa</taxon>
        <taxon>Annelida</taxon>
        <taxon>Polychaeta</taxon>
        <taxon>Sedentaria</taxon>
        <taxon>Canalipalpata</taxon>
        <taxon>Sabellida</taxon>
        <taxon>Oweniida</taxon>
        <taxon>Oweniidae</taxon>
        <taxon>Owenia</taxon>
    </lineage>
</organism>
<proteinExistence type="predicted"/>
<dbReference type="PRINTS" id="PR00405">
    <property type="entry name" value="REVINTRACTNG"/>
</dbReference>
<reference evidence="7" key="1">
    <citation type="submission" date="2022-03" db="EMBL/GenBank/DDBJ databases">
        <authorList>
            <person name="Martin C."/>
        </authorList>
    </citation>
    <scope>NUCLEOTIDE SEQUENCE</scope>
</reference>